<feature type="region of interest" description="Disordered" evidence="1">
    <location>
        <begin position="338"/>
        <end position="365"/>
    </location>
</feature>
<evidence type="ECO:0000313" key="4">
    <source>
        <dbReference type="EMBL" id="KAG7087191.1"/>
    </source>
</evidence>
<keyword evidence="2" id="KW-0472">Membrane</keyword>
<evidence type="ECO:0000256" key="2">
    <source>
        <dbReference type="SAM" id="Phobius"/>
    </source>
</evidence>
<keyword evidence="2" id="KW-0812">Transmembrane</keyword>
<name>A0A9P7RP33_9AGAR</name>
<evidence type="ECO:0000313" key="5">
    <source>
        <dbReference type="Proteomes" id="UP001049176"/>
    </source>
</evidence>
<proteinExistence type="predicted"/>
<dbReference type="GeneID" id="66082247"/>
<feature type="transmembrane region" description="Helical" evidence="2">
    <location>
        <begin position="176"/>
        <end position="197"/>
    </location>
</feature>
<dbReference type="EMBL" id="CM032189">
    <property type="protein sequence ID" value="KAG7087191.1"/>
    <property type="molecule type" value="Genomic_DNA"/>
</dbReference>
<keyword evidence="5" id="KW-1185">Reference proteome</keyword>
<feature type="compositionally biased region" description="Low complexity" evidence="1">
    <location>
        <begin position="338"/>
        <end position="347"/>
    </location>
</feature>
<dbReference type="RefSeq" id="XP_043003662.1">
    <property type="nucleotide sequence ID" value="XM_043158318.1"/>
</dbReference>
<dbReference type="KEGG" id="more:E1B28_013172"/>
<evidence type="ECO:0000256" key="1">
    <source>
        <dbReference type="SAM" id="MobiDB-lite"/>
    </source>
</evidence>
<dbReference type="Pfam" id="PF20151">
    <property type="entry name" value="DUF6533"/>
    <property type="match status" value="1"/>
</dbReference>
<evidence type="ECO:0000259" key="3">
    <source>
        <dbReference type="Pfam" id="PF20151"/>
    </source>
</evidence>
<feature type="transmembrane region" description="Helical" evidence="2">
    <location>
        <begin position="58"/>
        <end position="79"/>
    </location>
</feature>
<sequence length="365" mass="40068">MDPSAPLSPETLKIITTAYAHLLANKYHVLASTVMLCYDHIITFDDEVKYIWQRKKSFPFWLFLTFRYVTPIVSLINLISEHDPNWIGDTCKNWIWLPVAVGPIVSLATGIILILRVHAIYSQAAWVLWVTFPIYIGQLVVMGWSIPAGIPADLPPGFIGCIPHPKDATGLQLSSLYIAALTFDATIFALTLGRAVYYRLTGSLIPLITLVIRDGTLYFAVIFVVNLTNVFLLSLATPDLSAINAPFASMITAVLVARLMLNLRAAADTQVVSYGSYGSRSGHHTRPHVAFNKHHSTGTGTGAQTMSNFNAIGQTTTFLGRIGADEFAVPLPDTIFKSSQSDSDMSSEWLDDTTTVEEYQMGPPA</sequence>
<keyword evidence="2" id="KW-1133">Transmembrane helix</keyword>
<dbReference type="OrthoDB" id="3242376at2759"/>
<feature type="transmembrane region" description="Helical" evidence="2">
    <location>
        <begin position="242"/>
        <end position="261"/>
    </location>
</feature>
<dbReference type="AlphaFoldDB" id="A0A9P7RP33"/>
<dbReference type="InterPro" id="IPR045340">
    <property type="entry name" value="DUF6533"/>
</dbReference>
<feature type="transmembrane region" description="Helical" evidence="2">
    <location>
        <begin position="127"/>
        <end position="146"/>
    </location>
</feature>
<feature type="transmembrane region" description="Helical" evidence="2">
    <location>
        <begin position="94"/>
        <end position="115"/>
    </location>
</feature>
<accession>A0A9P7RP33</accession>
<comment type="caution">
    <text evidence="4">The sequence shown here is derived from an EMBL/GenBank/DDBJ whole genome shotgun (WGS) entry which is preliminary data.</text>
</comment>
<reference evidence="4" key="1">
    <citation type="journal article" date="2021" name="Genome Biol. Evol.">
        <title>The assembled and annotated genome of the fairy-ring fungus Marasmius oreades.</title>
        <authorList>
            <person name="Hiltunen M."/>
            <person name="Ament-Velasquez S.L."/>
            <person name="Johannesson H."/>
        </authorList>
    </citation>
    <scope>NUCLEOTIDE SEQUENCE</scope>
    <source>
        <strain evidence="4">03SP1</strain>
    </source>
</reference>
<gene>
    <name evidence="4" type="ORF">E1B28_013172</name>
</gene>
<organism evidence="4 5">
    <name type="scientific">Marasmius oreades</name>
    <name type="common">fairy-ring Marasmius</name>
    <dbReference type="NCBI Taxonomy" id="181124"/>
    <lineage>
        <taxon>Eukaryota</taxon>
        <taxon>Fungi</taxon>
        <taxon>Dikarya</taxon>
        <taxon>Basidiomycota</taxon>
        <taxon>Agaricomycotina</taxon>
        <taxon>Agaricomycetes</taxon>
        <taxon>Agaricomycetidae</taxon>
        <taxon>Agaricales</taxon>
        <taxon>Marasmiineae</taxon>
        <taxon>Marasmiaceae</taxon>
        <taxon>Marasmius</taxon>
    </lineage>
</organism>
<feature type="domain" description="DUF6533" evidence="3">
    <location>
        <begin position="29"/>
        <end position="72"/>
    </location>
</feature>
<dbReference type="Proteomes" id="UP001049176">
    <property type="component" value="Chromosome 9"/>
</dbReference>
<protein>
    <recommendedName>
        <fullName evidence="3">DUF6533 domain-containing protein</fullName>
    </recommendedName>
</protein>